<keyword evidence="5" id="KW-0812">Transmembrane</keyword>
<name>A0AAD2FWL3_9STRA</name>
<keyword evidence="6" id="KW-0001">2Fe-2S</keyword>
<evidence type="ECO:0000256" key="13">
    <source>
        <dbReference type="ARBA" id="ARBA00023136"/>
    </source>
</evidence>
<keyword evidence="13" id="KW-0472">Membrane</keyword>
<evidence type="ECO:0000313" key="16">
    <source>
        <dbReference type="Proteomes" id="UP001295423"/>
    </source>
</evidence>
<dbReference type="PROSITE" id="PS51296">
    <property type="entry name" value="RIESKE"/>
    <property type="match status" value="1"/>
</dbReference>
<keyword evidence="9" id="KW-1133">Transmembrane helix</keyword>
<evidence type="ECO:0000313" key="15">
    <source>
        <dbReference type="EMBL" id="CAJ1954695.1"/>
    </source>
</evidence>
<dbReference type="Gene3D" id="2.102.10.10">
    <property type="entry name" value="Rieske [2Fe-2S] iron-sulphur domain"/>
    <property type="match status" value="1"/>
</dbReference>
<reference evidence="15" key="1">
    <citation type="submission" date="2023-08" db="EMBL/GenBank/DDBJ databases">
        <authorList>
            <person name="Audoor S."/>
            <person name="Bilcke G."/>
        </authorList>
    </citation>
    <scope>NUCLEOTIDE SEQUENCE</scope>
</reference>
<evidence type="ECO:0000259" key="14">
    <source>
        <dbReference type="PROSITE" id="PS51296"/>
    </source>
</evidence>
<comment type="caution">
    <text evidence="15">The sequence shown here is derived from an EMBL/GenBank/DDBJ whole genome shotgun (WGS) entry which is preliminary data.</text>
</comment>
<dbReference type="AlphaFoldDB" id="A0AAD2FWL3"/>
<organism evidence="15 16">
    <name type="scientific">Cylindrotheca closterium</name>
    <dbReference type="NCBI Taxonomy" id="2856"/>
    <lineage>
        <taxon>Eukaryota</taxon>
        <taxon>Sar</taxon>
        <taxon>Stramenopiles</taxon>
        <taxon>Ochrophyta</taxon>
        <taxon>Bacillariophyta</taxon>
        <taxon>Bacillariophyceae</taxon>
        <taxon>Bacillariophycidae</taxon>
        <taxon>Bacillariales</taxon>
        <taxon>Bacillariaceae</taxon>
        <taxon>Cylindrotheca</taxon>
    </lineage>
</organism>
<dbReference type="GO" id="GO:0046872">
    <property type="term" value="F:metal ion binding"/>
    <property type="evidence" value="ECO:0007669"/>
    <property type="project" value="UniProtKB-KW"/>
</dbReference>
<dbReference type="GO" id="GO:0010277">
    <property type="term" value="F:chlorophyllide a oxygenase activity"/>
    <property type="evidence" value="ECO:0007669"/>
    <property type="project" value="InterPro"/>
</dbReference>
<dbReference type="InterPro" id="IPR017941">
    <property type="entry name" value="Rieske_2Fe-2S"/>
</dbReference>
<dbReference type="InterPro" id="IPR036922">
    <property type="entry name" value="Rieske_2Fe-2S_sf"/>
</dbReference>
<keyword evidence="12" id="KW-0411">Iron-sulfur</keyword>
<dbReference type="PANTHER" id="PTHR21266">
    <property type="entry name" value="IRON-SULFUR DOMAIN CONTAINING PROTEIN"/>
    <property type="match status" value="1"/>
</dbReference>
<evidence type="ECO:0000256" key="10">
    <source>
        <dbReference type="ARBA" id="ARBA00023002"/>
    </source>
</evidence>
<evidence type="ECO:0000256" key="12">
    <source>
        <dbReference type="ARBA" id="ARBA00023014"/>
    </source>
</evidence>
<comment type="subcellular location">
    <subcellularLocation>
        <location evidence="2">Membrane</location>
    </subcellularLocation>
    <subcellularLocation>
        <location evidence="1">Plastid</location>
        <location evidence="1">Chloroplast</location>
    </subcellularLocation>
</comment>
<dbReference type="InterPro" id="IPR013626">
    <property type="entry name" value="PaO"/>
</dbReference>
<keyword evidence="8" id="KW-0809">Transit peptide</keyword>
<dbReference type="GO" id="GO:0016020">
    <property type="term" value="C:membrane"/>
    <property type="evidence" value="ECO:0007669"/>
    <property type="project" value="UniProtKB-SubCell"/>
</dbReference>
<sequence>MKFPRTWVPIASTYELDPDRPTPVEFLGQKFATYQDNDGNWVVLDDACPHRLAPFSEGRVDRETNRLQCSYHGWEFNSEGTCMKIPQMTEEMQAQVPAKRSCATTYPVQVVKNILFIWPWEEDCLSVLGNPNAQPEGILKGFPEDPSTYTRDLPYGWDTLVENLIDPSHVPFAHHGMQGKRTDAIPINMTVPEDKGEAGFSFEWEDRTMGMMRSGGGEFRAPFLVNYDAKFMTETPRPFRLSSLCIPTKPGWSRGIIITWKSEDNEKADREAMNPAEVELAALSATKQTKKKKSLIGMIFANLPIWLSHQLSNKFLDSDLAFLHFQEQERGKRADYFMPAPADRCISALRKWIDKYTSEDVVGPLPTSLPRSAMFDRWSQHTSHCKHCQQGLVTLQKIRRSSYITLALSVLGINKHWVPKITALLSLGVWRIVSKLENSFREGEFKHYENH</sequence>
<accession>A0AAD2FWL3</accession>
<evidence type="ECO:0000256" key="6">
    <source>
        <dbReference type="ARBA" id="ARBA00022714"/>
    </source>
</evidence>
<keyword evidence="16" id="KW-1185">Reference proteome</keyword>
<keyword evidence="11" id="KW-0408">Iron</keyword>
<dbReference type="SUPFAM" id="SSF55961">
    <property type="entry name" value="Bet v1-like"/>
    <property type="match status" value="1"/>
</dbReference>
<feature type="domain" description="Rieske" evidence="14">
    <location>
        <begin position="7"/>
        <end position="117"/>
    </location>
</feature>
<dbReference type="Gene3D" id="3.90.380.10">
    <property type="entry name" value="Naphthalene 1,2-dioxygenase Alpha Subunit, Chain A, domain 1"/>
    <property type="match status" value="1"/>
</dbReference>
<dbReference type="SUPFAM" id="SSF50022">
    <property type="entry name" value="ISP domain"/>
    <property type="match status" value="1"/>
</dbReference>
<evidence type="ECO:0000256" key="7">
    <source>
        <dbReference type="ARBA" id="ARBA00022723"/>
    </source>
</evidence>
<dbReference type="GO" id="GO:0051537">
    <property type="term" value="F:2 iron, 2 sulfur cluster binding"/>
    <property type="evidence" value="ECO:0007669"/>
    <property type="project" value="UniProtKB-KW"/>
</dbReference>
<dbReference type="Pfam" id="PF08417">
    <property type="entry name" value="PaO"/>
    <property type="match status" value="1"/>
</dbReference>
<keyword evidence="4" id="KW-0934">Plastid</keyword>
<keyword evidence="10" id="KW-0560">Oxidoreductase</keyword>
<proteinExistence type="predicted"/>
<evidence type="ECO:0000256" key="9">
    <source>
        <dbReference type="ARBA" id="ARBA00022989"/>
    </source>
</evidence>
<dbReference type="Proteomes" id="UP001295423">
    <property type="component" value="Unassembled WGS sequence"/>
</dbReference>
<evidence type="ECO:0000256" key="11">
    <source>
        <dbReference type="ARBA" id="ARBA00023004"/>
    </source>
</evidence>
<evidence type="ECO:0000256" key="8">
    <source>
        <dbReference type="ARBA" id="ARBA00022946"/>
    </source>
</evidence>
<evidence type="ECO:0000256" key="2">
    <source>
        <dbReference type="ARBA" id="ARBA00004370"/>
    </source>
</evidence>
<dbReference type="Pfam" id="PF00355">
    <property type="entry name" value="Rieske"/>
    <property type="match status" value="1"/>
</dbReference>
<dbReference type="GO" id="GO:0009507">
    <property type="term" value="C:chloroplast"/>
    <property type="evidence" value="ECO:0007669"/>
    <property type="project" value="UniProtKB-SubCell"/>
</dbReference>
<protein>
    <recommendedName>
        <fullName evidence="14">Rieske domain-containing protein</fullName>
    </recommendedName>
</protein>
<dbReference type="PANTHER" id="PTHR21266:SF32">
    <property type="entry name" value="CHOLESTEROL 7-DESATURASE NVD"/>
    <property type="match status" value="1"/>
</dbReference>
<keyword evidence="7" id="KW-0479">Metal-binding</keyword>
<keyword evidence="3" id="KW-0150">Chloroplast</keyword>
<dbReference type="InterPro" id="IPR050584">
    <property type="entry name" value="Cholesterol_7-desaturase"/>
</dbReference>
<evidence type="ECO:0000256" key="3">
    <source>
        <dbReference type="ARBA" id="ARBA00022528"/>
    </source>
</evidence>
<dbReference type="EMBL" id="CAKOGP040001869">
    <property type="protein sequence ID" value="CAJ1954695.1"/>
    <property type="molecule type" value="Genomic_DNA"/>
</dbReference>
<evidence type="ECO:0000256" key="5">
    <source>
        <dbReference type="ARBA" id="ARBA00022692"/>
    </source>
</evidence>
<evidence type="ECO:0000256" key="4">
    <source>
        <dbReference type="ARBA" id="ARBA00022640"/>
    </source>
</evidence>
<gene>
    <name evidence="15" type="ORF">CYCCA115_LOCUS15287</name>
</gene>
<evidence type="ECO:0000256" key="1">
    <source>
        <dbReference type="ARBA" id="ARBA00004229"/>
    </source>
</evidence>